<evidence type="ECO:0000313" key="2">
    <source>
        <dbReference type="EMBL" id="TQD78915.1"/>
    </source>
</evidence>
<dbReference type="EMBL" id="VIEB01000882">
    <property type="protein sequence ID" value="TQD78915.1"/>
    <property type="molecule type" value="Genomic_DNA"/>
</dbReference>
<dbReference type="Proteomes" id="UP000315295">
    <property type="component" value="Unassembled WGS sequence"/>
</dbReference>
<accession>A0A540KXF3</accession>
<sequence length="50" mass="5067">MDATALDHPSGPSDDVDPGLTDFHPSSEPAFYSSAAASAKEDAPSFTANA</sequence>
<proteinExistence type="predicted"/>
<evidence type="ECO:0000256" key="1">
    <source>
        <dbReference type="SAM" id="MobiDB-lite"/>
    </source>
</evidence>
<dbReference type="AlphaFoldDB" id="A0A540KXF3"/>
<gene>
    <name evidence="2" type="ORF">C1H46_035523</name>
    <name evidence="3" type="ORF">C1H46_035524</name>
</gene>
<name>A0A540KXF3_MALBA</name>
<evidence type="ECO:0000313" key="4">
    <source>
        <dbReference type="Proteomes" id="UP000315295"/>
    </source>
</evidence>
<reference evidence="2 4" key="1">
    <citation type="journal article" date="2019" name="G3 (Bethesda)">
        <title>Sequencing of a Wild Apple (Malus baccata) Genome Unravels the Differences Between Cultivated and Wild Apple Species Regarding Disease Resistance and Cold Tolerance.</title>
        <authorList>
            <person name="Chen X."/>
        </authorList>
    </citation>
    <scope>NUCLEOTIDE SEQUENCE [LARGE SCALE GENOMIC DNA]</scope>
    <source>
        <strain evidence="4">cv. Shandingzi</strain>
        <tissue evidence="2">Leaves</tissue>
    </source>
</reference>
<evidence type="ECO:0000313" key="3">
    <source>
        <dbReference type="EMBL" id="TQD78916.1"/>
    </source>
</evidence>
<keyword evidence="4" id="KW-1185">Reference proteome</keyword>
<comment type="caution">
    <text evidence="2">The sequence shown here is derived from an EMBL/GenBank/DDBJ whole genome shotgun (WGS) entry which is preliminary data.</text>
</comment>
<protein>
    <submittedName>
        <fullName evidence="2">Uncharacterized protein</fullName>
    </submittedName>
</protein>
<dbReference type="EMBL" id="VIEB01000882">
    <property type="protein sequence ID" value="TQD78916.1"/>
    <property type="molecule type" value="Genomic_DNA"/>
</dbReference>
<organism evidence="2 4">
    <name type="scientific">Malus baccata</name>
    <name type="common">Siberian crab apple</name>
    <name type="synonym">Pyrus baccata</name>
    <dbReference type="NCBI Taxonomy" id="106549"/>
    <lineage>
        <taxon>Eukaryota</taxon>
        <taxon>Viridiplantae</taxon>
        <taxon>Streptophyta</taxon>
        <taxon>Embryophyta</taxon>
        <taxon>Tracheophyta</taxon>
        <taxon>Spermatophyta</taxon>
        <taxon>Magnoliopsida</taxon>
        <taxon>eudicotyledons</taxon>
        <taxon>Gunneridae</taxon>
        <taxon>Pentapetalae</taxon>
        <taxon>rosids</taxon>
        <taxon>fabids</taxon>
        <taxon>Rosales</taxon>
        <taxon>Rosaceae</taxon>
        <taxon>Amygdaloideae</taxon>
        <taxon>Maleae</taxon>
        <taxon>Malus</taxon>
    </lineage>
</organism>
<feature type="region of interest" description="Disordered" evidence="1">
    <location>
        <begin position="1"/>
        <end position="50"/>
    </location>
</feature>